<dbReference type="PANTHER" id="PTHR46401">
    <property type="entry name" value="GLYCOSYLTRANSFERASE WBBK-RELATED"/>
    <property type="match status" value="1"/>
</dbReference>
<dbReference type="GO" id="GO:0009103">
    <property type="term" value="P:lipopolysaccharide biosynthetic process"/>
    <property type="evidence" value="ECO:0007669"/>
    <property type="project" value="TreeGrafter"/>
</dbReference>
<dbReference type="GO" id="GO:0016787">
    <property type="term" value="F:hydrolase activity"/>
    <property type="evidence" value="ECO:0007669"/>
    <property type="project" value="UniProtKB-KW"/>
</dbReference>
<evidence type="ECO:0000313" key="5">
    <source>
        <dbReference type="Proteomes" id="UP000187506"/>
    </source>
</evidence>
<evidence type="ECO:0000259" key="3">
    <source>
        <dbReference type="Pfam" id="PF13439"/>
    </source>
</evidence>
<evidence type="ECO:0000313" key="4">
    <source>
        <dbReference type="EMBL" id="APY00721.1"/>
    </source>
</evidence>
<dbReference type="AlphaFoldDB" id="A0AAC9LL72"/>
<keyword evidence="1" id="KW-0808">Transferase</keyword>
<dbReference type="Gene3D" id="3.40.50.2000">
    <property type="entry name" value="Glycogen Phosphorylase B"/>
    <property type="match status" value="2"/>
</dbReference>
<dbReference type="Proteomes" id="UP000187506">
    <property type="component" value="Chromosome"/>
</dbReference>
<keyword evidence="5" id="KW-1185">Reference proteome</keyword>
<accession>A0AAC9LL72</accession>
<dbReference type="PANTHER" id="PTHR46401:SF2">
    <property type="entry name" value="GLYCOSYLTRANSFERASE WBBK-RELATED"/>
    <property type="match status" value="1"/>
</dbReference>
<sequence length="383" mass="43352">MKIAFITPEYPHESLGHSGGIGTSIKHLAMALVKQKHKVSVLVYGQKEDGFFKDGDITIYKIKNPKIKGLSWFLAKKKIEKLANTLHSENKIDIIEAPDWTGISSFINPTCPLVLRLHGSDSYFCHLDNRKVKTINKYHEKKAFKNADGIISVSKYTAQLTNTLFGLNRNFKVIHNGINLKLFSPQENTSTEKTILYFGTLIRKKGLLELPYIFNLVHEKHPKVKLVLVGKDSPDITTGNPSTWQLMKYLFTKTSIKQVDYKGAVDYSKMQNLIKKANVCVFPTFAEALPVSWIEAMAMEKAVVASNIGWAKEVINDKKEGFLVHPTEHNIFANRILELLENETLSQQFGIAARKKVETTFSNDLVAMQSVEFYSKTIKEKSK</sequence>
<dbReference type="RefSeq" id="WP_076733627.1">
    <property type="nucleotide sequence ID" value="NZ_CP019352.1"/>
</dbReference>
<gene>
    <name evidence="4" type="ORF">BWR22_10490</name>
</gene>
<feature type="domain" description="Glycosyltransferase subfamily 4-like N-terminal" evidence="3">
    <location>
        <begin position="19"/>
        <end position="181"/>
    </location>
</feature>
<dbReference type="GO" id="GO:0016757">
    <property type="term" value="F:glycosyltransferase activity"/>
    <property type="evidence" value="ECO:0007669"/>
    <property type="project" value="InterPro"/>
</dbReference>
<dbReference type="InterPro" id="IPR001296">
    <property type="entry name" value="Glyco_trans_1"/>
</dbReference>
<evidence type="ECO:0000256" key="1">
    <source>
        <dbReference type="ARBA" id="ARBA00022679"/>
    </source>
</evidence>
<name>A0AAC9LL72_9FLAO</name>
<proteinExistence type="predicted"/>
<reference evidence="4 5" key="1">
    <citation type="submission" date="2017-01" db="EMBL/GenBank/DDBJ databases">
        <title>Complete genome of Lacinutrix venerupis DOK2-8 isolated from seawater in Dokdo.</title>
        <authorList>
            <person name="Chi W.-J."/>
            <person name="Kim J.H."/>
        </authorList>
    </citation>
    <scope>NUCLEOTIDE SEQUENCE [LARGE SCALE GENOMIC DNA]</scope>
    <source>
        <strain evidence="4 5">DOK2-8</strain>
    </source>
</reference>
<dbReference type="InterPro" id="IPR028098">
    <property type="entry name" value="Glyco_trans_4-like_N"/>
</dbReference>
<dbReference type="Pfam" id="PF00534">
    <property type="entry name" value="Glycos_transf_1"/>
    <property type="match status" value="1"/>
</dbReference>
<dbReference type="SUPFAM" id="SSF53756">
    <property type="entry name" value="UDP-Glycosyltransferase/glycogen phosphorylase"/>
    <property type="match status" value="1"/>
</dbReference>
<protein>
    <submittedName>
        <fullName evidence="4">Glycoside hydrolase</fullName>
    </submittedName>
</protein>
<keyword evidence="4" id="KW-0378">Hydrolase</keyword>
<evidence type="ECO:0000259" key="2">
    <source>
        <dbReference type="Pfam" id="PF00534"/>
    </source>
</evidence>
<dbReference type="CDD" id="cd03801">
    <property type="entry name" value="GT4_PimA-like"/>
    <property type="match status" value="1"/>
</dbReference>
<organism evidence="4 5">
    <name type="scientific">Lacinutrix venerupis</name>
    <dbReference type="NCBI Taxonomy" id="1486034"/>
    <lineage>
        <taxon>Bacteria</taxon>
        <taxon>Pseudomonadati</taxon>
        <taxon>Bacteroidota</taxon>
        <taxon>Flavobacteriia</taxon>
        <taxon>Flavobacteriales</taxon>
        <taxon>Flavobacteriaceae</taxon>
        <taxon>Lacinutrix</taxon>
    </lineage>
</organism>
<dbReference type="Pfam" id="PF13439">
    <property type="entry name" value="Glyco_transf_4"/>
    <property type="match status" value="1"/>
</dbReference>
<feature type="domain" description="Glycosyl transferase family 1" evidence="2">
    <location>
        <begin position="187"/>
        <end position="355"/>
    </location>
</feature>
<dbReference type="EMBL" id="CP019352">
    <property type="protein sequence ID" value="APY00721.1"/>
    <property type="molecule type" value="Genomic_DNA"/>
</dbReference>
<dbReference type="KEGG" id="lvn:BWR22_10490"/>